<reference evidence="1 2" key="1">
    <citation type="submission" date="2022-04" db="EMBL/GenBank/DDBJ databases">
        <title>Spirosoma sp. strain RP8 genome sequencing and assembly.</title>
        <authorList>
            <person name="Jung Y."/>
        </authorList>
    </citation>
    <scope>NUCLEOTIDE SEQUENCE [LARGE SCALE GENOMIC DNA]</scope>
    <source>
        <strain evidence="1 2">RP8</strain>
    </source>
</reference>
<evidence type="ECO:0000313" key="2">
    <source>
        <dbReference type="Proteomes" id="UP001202180"/>
    </source>
</evidence>
<dbReference type="Proteomes" id="UP001202180">
    <property type="component" value="Unassembled WGS sequence"/>
</dbReference>
<organism evidence="1 2">
    <name type="scientific">Spirosoma liriopis</name>
    <dbReference type="NCBI Taxonomy" id="2937440"/>
    <lineage>
        <taxon>Bacteria</taxon>
        <taxon>Pseudomonadati</taxon>
        <taxon>Bacteroidota</taxon>
        <taxon>Cytophagia</taxon>
        <taxon>Cytophagales</taxon>
        <taxon>Cytophagaceae</taxon>
        <taxon>Spirosoma</taxon>
    </lineage>
</organism>
<keyword evidence="2" id="KW-1185">Reference proteome</keyword>
<comment type="caution">
    <text evidence="1">The sequence shown here is derived from an EMBL/GenBank/DDBJ whole genome shotgun (WGS) entry which is preliminary data.</text>
</comment>
<evidence type="ECO:0000313" key="1">
    <source>
        <dbReference type="EMBL" id="MCK8490291.1"/>
    </source>
</evidence>
<accession>A0ABT0HDP6</accession>
<evidence type="ECO:0008006" key="3">
    <source>
        <dbReference type="Google" id="ProtNLM"/>
    </source>
</evidence>
<dbReference type="PROSITE" id="PS51257">
    <property type="entry name" value="PROKAR_LIPOPROTEIN"/>
    <property type="match status" value="1"/>
</dbReference>
<dbReference type="EMBL" id="JALPRF010000001">
    <property type="protein sequence ID" value="MCK8490291.1"/>
    <property type="molecule type" value="Genomic_DNA"/>
</dbReference>
<protein>
    <recommendedName>
        <fullName evidence="3">Lipoprotein</fullName>
    </recommendedName>
</protein>
<gene>
    <name evidence="1" type="ORF">M0L20_00425</name>
</gene>
<dbReference type="RefSeq" id="WP_248475166.1">
    <property type="nucleotide sequence ID" value="NZ_JALPRF010000001.1"/>
</dbReference>
<proteinExistence type="predicted"/>
<sequence>MKQFYLYLLVVPFLWLSSCVSLKTVNTFSKAAVVSLQQHKTLPITFTTLYQQRVQDDSLDRHPFKKIPLIGIDFTERVRYDSLRSYQVADSLLRNGNQLLIDYFQAIAAFSDPSGSFVPVRLKSASFDSFLQNSAIKLTSAETASFNRTANLLGSSATGAYRRRKLVDLLENSHTDVQKMLAVLAFSYERLAEVTDISREQQYGHYKTVLIQDPTLTYLQKRTLAQQWLLTAGDMAKKRQAIHVHVKTLRTVSAGFDDLYQQRQQWKTKAFFASVSTYLTTLQQLQSDLEQLTPVYGRLHP</sequence>
<name>A0ABT0HDP6_9BACT</name>